<gene>
    <name evidence="3" type="ORF">SODALDRAFT_328542</name>
</gene>
<feature type="region of interest" description="Disordered" evidence="1">
    <location>
        <begin position="61"/>
        <end position="141"/>
    </location>
</feature>
<evidence type="ECO:0000256" key="2">
    <source>
        <dbReference type="SAM" id="Phobius"/>
    </source>
</evidence>
<feature type="compositionally biased region" description="Low complexity" evidence="1">
    <location>
        <begin position="73"/>
        <end position="82"/>
    </location>
</feature>
<keyword evidence="2" id="KW-1133">Transmembrane helix</keyword>
<feature type="transmembrane region" description="Helical" evidence="2">
    <location>
        <begin position="34"/>
        <end position="56"/>
    </location>
</feature>
<evidence type="ECO:0000256" key="1">
    <source>
        <dbReference type="SAM" id="MobiDB-lite"/>
    </source>
</evidence>
<evidence type="ECO:0000313" key="3">
    <source>
        <dbReference type="EMBL" id="ROT36176.1"/>
    </source>
</evidence>
<keyword evidence="2" id="KW-0812">Transmembrane</keyword>
<organism evidence="3 4">
    <name type="scientific">Sodiomyces alkalinus (strain CBS 110278 / VKM F-3762 / F11)</name>
    <name type="common">Alkaliphilic filamentous fungus</name>
    <dbReference type="NCBI Taxonomy" id="1314773"/>
    <lineage>
        <taxon>Eukaryota</taxon>
        <taxon>Fungi</taxon>
        <taxon>Dikarya</taxon>
        <taxon>Ascomycota</taxon>
        <taxon>Pezizomycotina</taxon>
        <taxon>Sordariomycetes</taxon>
        <taxon>Hypocreomycetidae</taxon>
        <taxon>Glomerellales</taxon>
        <taxon>Plectosphaerellaceae</taxon>
        <taxon>Sodiomyces</taxon>
    </lineage>
</organism>
<evidence type="ECO:0000313" key="4">
    <source>
        <dbReference type="Proteomes" id="UP000272025"/>
    </source>
</evidence>
<reference evidence="3 4" key="1">
    <citation type="journal article" date="2018" name="Mol. Ecol.">
        <title>The obligate alkalophilic soda-lake fungus Sodiomyces alkalinus has shifted to a protein diet.</title>
        <authorList>
            <person name="Grum-Grzhimaylo A.A."/>
            <person name="Falkoski D.L."/>
            <person name="van den Heuvel J."/>
            <person name="Valero-Jimenez C.A."/>
            <person name="Min B."/>
            <person name="Choi I.G."/>
            <person name="Lipzen A."/>
            <person name="Daum C.G."/>
            <person name="Aanen D.K."/>
            <person name="Tsang A."/>
            <person name="Henrissat B."/>
            <person name="Bilanenko E.N."/>
            <person name="de Vries R.P."/>
            <person name="van Kan J.A.L."/>
            <person name="Grigoriev I.V."/>
            <person name="Debets A.J.M."/>
        </authorList>
    </citation>
    <scope>NUCLEOTIDE SEQUENCE [LARGE SCALE GENOMIC DNA]</scope>
    <source>
        <strain evidence="3 4">F11</strain>
    </source>
</reference>
<dbReference type="GeneID" id="39579201"/>
<name>A0A3N2PPA2_SODAK</name>
<accession>A0A3N2PPA2</accession>
<dbReference type="Proteomes" id="UP000272025">
    <property type="component" value="Unassembled WGS sequence"/>
</dbReference>
<protein>
    <submittedName>
        <fullName evidence="3">Uncharacterized protein</fullName>
    </submittedName>
</protein>
<dbReference type="AlphaFoldDB" id="A0A3N2PPA2"/>
<dbReference type="RefSeq" id="XP_028463982.1">
    <property type="nucleotide sequence ID" value="XM_028610723.1"/>
</dbReference>
<feature type="region of interest" description="Disordered" evidence="1">
    <location>
        <begin position="1"/>
        <end position="28"/>
    </location>
</feature>
<sequence>MRLSLPDVDKTQPLSHLSPRQERTTDGSLSSLQIGGILGGIFGFVILVLAIWFCTLHDARRRRHRQRRQRIYDSSTCSSSDTSHLESRRARRDRRPQPGPPRAKKPAAHVHFMPQPPPPTFHVNQAQPWAPKYGGPKRYYG</sequence>
<dbReference type="EMBL" id="ML119060">
    <property type="protein sequence ID" value="ROT36176.1"/>
    <property type="molecule type" value="Genomic_DNA"/>
</dbReference>
<proteinExistence type="predicted"/>
<keyword evidence="4" id="KW-1185">Reference proteome</keyword>
<keyword evidence="2" id="KW-0472">Membrane</keyword>